<reference evidence="3" key="1">
    <citation type="submission" date="2019-12" db="EMBL/GenBank/DDBJ databases">
        <authorList>
            <person name="Scholes J."/>
        </authorList>
    </citation>
    <scope>NUCLEOTIDE SEQUENCE</scope>
</reference>
<sequence length="456" mass="50753">MEVPEIALTFKVTRQDPELLPPAEPTPHEFKSLSDIDDQPGLRFHVPIIQFYRKKPYMEGKDPVRVIRAAVSRALVYYYPLAGRLREVTGGKLVVECTGEGVLFIEADADVALQEFGDSPQPPFPCFEELLYDVPGSGDITNSPLILIQVSRLKCGGFIIGWRVNHIMGDGAGLVQLMSAVGEFSRGDRAPSIFPVWERHLLNARDPLKFRKYDPDAEGDPIPLDNNPVQRCFFFGPAEISALRRQLPSHYSTFDVVTGCLWRCRTAAISTGPHQVFRVNCIVDCRKRFDPPLPGGYYGNVVVGPPAVSAAGELCSKPLEYAVELVRRAKSEATEEYVRVIAARGRVDDFRWVRNFVVSDLTSMGFEKVDYGWGEAVYGGNPVPINLVTSAVSSYTVWRNSEGERGVLVPMSLPANAMEVFAKELRVMVKGDNQPLTPIPMGRDRQHNMHFIKSGL</sequence>
<gene>
    <name evidence="3" type="ORF">SHERM_14049</name>
</gene>
<dbReference type="PANTHER" id="PTHR31147">
    <property type="entry name" value="ACYL TRANSFERASE 4"/>
    <property type="match status" value="1"/>
</dbReference>
<evidence type="ECO:0000256" key="2">
    <source>
        <dbReference type="ARBA" id="ARBA00022679"/>
    </source>
</evidence>
<dbReference type="InterPro" id="IPR023213">
    <property type="entry name" value="CAT-like_dom_sf"/>
</dbReference>
<dbReference type="InterPro" id="IPR050898">
    <property type="entry name" value="Plant_acyltransferase"/>
</dbReference>
<dbReference type="Proteomes" id="UP001153555">
    <property type="component" value="Unassembled WGS sequence"/>
</dbReference>
<protein>
    <submittedName>
        <fullName evidence="3">(Z)-3-hexen-1-ol acetyltransferase</fullName>
    </submittedName>
</protein>
<evidence type="ECO:0000313" key="3">
    <source>
        <dbReference type="EMBL" id="CAA0813490.1"/>
    </source>
</evidence>
<proteinExistence type="inferred from homology"/>
<evidence type="ECO:0000313" key="4">
    <source>
        <dbReference type="Proteomes" id="UP001153555"/>
    </source>
</evidence>
<dbReference type="GO" id="GO:0016740">
    <property type="term" value="F:transferase activity"/>
    <property type="evidence" value="ECO:0007669"/>
    <property type="project" value="UniProtKB-KW"/>
</dbReference>
<keyword evidence="4" id="KW-1185">Reference proteome</keyword>
<dbReference type="OrthoDB" id="1483986at2759"/>
<accession>A0A9N7MLR1</accession>
<comment type="similarity">
    <text evidence="1">Belongs to the plant acyltransferase family.</text>
</comment>
<keyword evidence="2" id="KW-0808">Transferase</keyword>
<comment type="caution">
    <text evidence="3">The sequence shown here is derived from an EMBL/GenBank/DDBJ whole genome shotgun (WGS) entry which is preliminary data.</text>
</comment>
<name>A0A9N7MLR1_STRHE</name>
<dbReference type="AlphaFoldDB" id="A0A9N7MLR1"/>
<dbReference type="Gene3D" id="3.30.559.10">
    <property type="entry name" value="Chloramphenicol acetyltransferase-like domain"/>
    <property type="match status" value="2"/>
</dbReference>
<dbReference type="PANTHER" id="PTHR31147:SF66">
    <property type="entry name" value="OS05G0315700 PROTEIN"/>
    <property type="match status" value="1"/>
</dbReference>
<evidence type="ECO:0000256" key="1">
    <source>
        <dbReference type="ARBA" id="ARBA00009861"/>
    </source>
</evidence>
<dbReference type="EMBL" id="CACSLK010011313">
    <property type="protein sequence ID" value="CAA0813490.1"/>
    <property type="molecule type" value="Genomic_DNA"/>
</dbReference>
<dbReference type="Pfam" id="PF02458">
    <property type="entry name" value="Transferase"/>
    <property type="match status" value="1"/>
</dbReference>
<organism evidence="3 4">
    <name type="scientific">Striga hermonthica</name>
    <name type="common">Purple witchweed</name>
    <name type="synonym">Buchnera hermonthica</name>
    <dbReference type="NCBI Taxonomy" id="68872"/>
    <lineage>
        <taxon>Eukaryota</taxon>
        <taxon>Viridiplantae</taxon>
        <taxon>Streptophyta</taxon>
        <taxon>Embryophyta</taxon>
        <taxon>Tracheophyta</taxon>
        <taxon>Spermatophyta</taxon>
        <taxon>Magnoliopsida</taxon>
        <taxon>eudicotyledons</taxon>
        <taxon>Gunneridae</taxon>
        <taxon>Pentapetalae</taxon>
        <taxon>asterids</taxon>
        <taxon>lamiids</taxon>
        <taxon>Lamiales</taxon>
        <taxon>Orobanchaceae</taxon>
        <taxon>Buchnereae</taxon>
        <taxon>Striga</taxon>
    </lineage>
</organism>